<evidence type="ECO:0000313" key="17">
    <source>
        <dbReference type="Proteomes" id="UP000501076"/>
    </source>
</evidence>
<dbReference type="Gene3D" id="3.40.120.10">
    <property type="entry name" value="Alpha-D-Glucose-1,6-Bisphosphate, subunit A, domain 3"/>
    <property type="match status" value="3"/>
</dbReference>
<feature type="domain" description="Alpha-D-phosphohexomutase C-terminal" evidence="12">
    <location>
        <begin position="375"/>
        <end position="441"/>
    </location>
</feature>
<dbReference type="Proteomes" id="UP000501076">
    <property type="component" value="Plasmid pFDU301A"/>
</dbReference>
<evidence type="ECO:0000256" key="9">
    <source>
        <dbReference type="HAMAP-Rule" id="MF_01554"/>
    </source>
</evidence>
<dbReference type="InterPro" id="IPR050060">
    <property type="entry name" value="Phosphoglucosamine_mutase"/>
</dbReference>
<comment type="cofactor">
    <cofactor evidence="9">
        <name>Mg(2+)</name>
        <dbReference type="ChEBI" id="CHEBI:18420"/>
    </cofactor>
    <text evidence="9">Binds 1 Mg(2+) ion per subunit.</text>
</comment>
<dbReference type="GO" id="GO:0004615">
    <property type="term" value="F:phosphomannomutase activity"/>
    <property type="evidence" value="ECO:0007669"/>
    <property type="project" value="TreeGrafter"/>
</dbReference>
<dbReference type="InterPro" id="IPR005846">
    <property type="entry name" value="A-D-PHexomutase_a/b/a-III"/>
</dbReference>
<dbReference type="GO" id="GO:0006048">
    <property type="term" value="P:UDP-N-acetylglucosamine biosynthetic process"/>
    <property type="evidence" value="ECO:0007669"/>
    <property type="project" value="TreeGrafter"/>
</dbReference>
<dbReference type="Pfam" id="PF00408">
    <property type="entry name" value="PGM_PMM_IV"/>
    <property type="match status" value="1"/>
</dbReference>
<keyword evidence="4 9" id="KW-0460">Magnesium</keyword>
<dbReference type="PANTHER" id="PTHR42946">
    <property type="entry name" value="PHOSPHOHEXOSE MUTASE"/>
    <property type="match status" value="1"/>
</dbReference>
<keyword evidence="16" id="KW-0614">Plasmid</keyword>
<dbReference type="InterPro" id="IPR016066">
    <property type="entry name" value="A-D-PHexomutase_CS"/>
</dbReference>
<evidence type="ECO:0000256" key="6">
    <source>
        <dbReference type="ARBA" id="ARBA00050364"/>
    </source>
</evidence>
<dbReference type="GO" id="GO:0009252">
    <property type="term" value="P:peptidoglycan biosynthetic process"/>
    <property type="evidence" value="ECO:0007669"/>
    <property type="project" value="TreeGrafter"/>
</dbReference>
<dbReference type="SUPFAM" id="SSF53738">
    <property type="entry name" value="Phosphoglucomutase, first 3 domains"/>
    <property type="match status" value="3"/>
</dbReference>
<accession>A0A6M6E5T0</accession>
<evidence type="ECO:0000259" key="13">
    <source>
        <dbReference type="Pfam" id="PF02878"/>
    </source>
</evidence>
<dbReference type="Pfam" id="PF02879">
    <property type="entry name" value="PGM_PMM_II"/>
    <property type="match status" value="1"/>
</dbReference>
<keyword evidence="3 9" id="KW-0479">Metal-binding</keyword>
<comment type="catalytic activity">
    <reaction evidence="6 9 11">
        <text>alpha-D-glucosamine 1-phosphate = D-glucosamine 6-phosphate</text>
        <dbReference type="Rhea" id="RHEA:23424"/>
        <dbReference type="ChEBI" id="CHEBI:58516"/>
        <dbReference type="ChEBI" id="CHEBI:58725"/>
        <dbReference type="EC" id="5.4.2.10"/>
    </reaction>
</comment>
<comment type="function">
    <text evidence="9 11">Catalyzes the conversion of glucosamine-6-phosphate to glucosamine-1-phosphate.</text>
</comment>
<dbReference type="EC" id="5.4.2.10" evidence="7 9"/>
<dbReference type="InterPro" id="IPR005843">
    <property type="entry name" value="A-D-PHexomutase_C"/>
</dbReference>
<dbReference type="NCBIfam" id="NF008139">
    <property type="entry name" value="PRK10887.1"/>
    <property type="match status" value="1"/>
</dbReference>
<dbReference type="HAMAP" id="MF_01554_B">
    <property type="entry name" value="GlmM_B"/>
    <property type="match status" value="1"/>
</dbReference>
<feature type="binding site" evidence="9">
    <location>
        <position position="242"/>
    </location>
    <ligand>
        <name>Mg(2+)</name>
        <dbReference type="ChEBI" id="CHEBI:18420"/>
    </ligand>
</feature>
<dbReference type="PROSITE" id="PS00710">
    <property type="entry name" value="PGM_PMM"/>
    <property type="match status" value="1"/>
</dbReference>
<dbReference type="RefSeq" id="WP_171778873.1">
    <property type="nucleotide sequence ID" value="NZ_CP045273.1"/>
</dbReference>
<feature type="modified residue" description="Phosphoserine" evidence="9">
    <location>
        <position position="103"/>
    </location>
</feature>
<dbReference type="SUPFAM" id="SSF55957">
    <property type="entry name" value="Phosphoglucomutase, C-terminal domain"/>
    <property type="match status" value="1"/>
</dbReference>
<dbReference type="Gene3D" id="3.30.310.50">
    <property type="entry name" value="Alpha-D-phosphohexomutase, C-terminal domain"/>
    <property type="match status" value="1"/>
</dbReference>
<dbReference type="GO" id="GO:0005829">
    <property type="term" value="C:cytosol"/>
    <property type="evidence" value="ECO:0007669"/>
    <property type="project" value="TreeGrafter"/>
</dbReference>
<evidence type="ECO:0000256" key="8">
    <source>
        <dbReference type="ARBA" id="ARBA00068193"/>
    </source>
</evidence>
<feature type="domain" description="Alpha-D-phosphohexomutase alpha/beta/alpha" evidence="15">
    <location>
        <begin position="259"/>
        <end position="371"/>
    </location>
</feature>
<keyword evidence="5 9" id="KW-0413">Isomerase</keyword>
<feature type="binding site" evidence="9">
    <location>
        <position position="244"/>
    </location>
    <ligand>
        <name>Mg(2+)</name>
        <dbReference type="ChEBI" id="CHEBI:18420"/>
    </ligand>
</feature>
<dbReference type="InterPro" id="IPR006352">
    <property type="entry name" value="GlmM_bact"/>
</dbReference>
<comment type="similarity">
    <text evidence="1 9 10">Belongs to the phosphohexose mutase family.</text>
</comment>
<evidence type="ECO:0000313" key="16">
    <source>
        <dbReference type="EMBL" id="QJX80874.1"/>
    </source>
</evidence>
<proteinExistence type="inferred from homology"/>
<gene>
    <name evidence="9" type="primary">glmM</name>
    <name evidence="16" type="ORF">FDZ14_32815</name>
</gene>
<dbReference type="CDD" id="cd05802">
    <property type="entry name" value="GlmM"/>
    <property type="match status" value="1"/>
</dbReference>
<feature type="domain" description="Alpha-D-phosphohexomutase alpha/beta/alpha" evidence="14">
    <location>
        <begin position="161"/>
        <end position="255"/>
    </location>
</feature>
<name>A0A6M6E5T0_PRIMG</name>
<feature type="domain" description="Alpha-D-phosphohexomutase alpha/beta/alpha" evidence="13">
    <location>
        <begin position="2"/>
        <end position="137"/>
    </location>
</feature>
<protein>
    <recommendedName>
        <fullName evidence="8 9">Phosphoglucosamine mutase</fullName>
        <ecNumber evidence="7 9">5.4.2.10</ecNumber>
    </recommendedName>
</protein>
<evidence type="ECO:0000256" key="5">
    <source>
        <dbReference type="ARBA" id="ARBA00023235"/>
    </source>
</evidence>
<dbReference type="Pfam" id="PF02878">
    <property type="entry name" value="PGM_PMM_I"/>
    <property type="match status" value="1"/>
</dbReference>
<evidence type="ECO:0000256" key="1">
    <source>
        <dbReference type="ARBA" id="ARBA00010231"/>
    </source>
</evidence>
<geneLocation type="plasmid" evidence="17">
    <name>pfdu301a</name>
</geneLocation>
<dbReference type="GO" id="GO:0000287">
    <property type="term" value="F:magnesium ion binding"/>
    <property type="evidence" value="ECO:0007669"/>
    <property type="project" value="UniProtKB-UniRule"/>
</dbReference>
<dbReference type="PRINTS" id="PR00509">
    <property type="entry name" value="PGMPMM"/>
</dbReference>
<evidence type="ECO:0000259" key="14">
    <source>
        <dbReference type="Pfam" id="PF02879"/>
    </source>
</evidence>
<dbReference type="FunFam" id="3.40.120.10:FF:000001">
    <property type="entry name" value="Phosphoglucosamine mutase"/>
    <property type="match status" value="1"/>
</dbReference>
<keyword evidence="2 9" id="KW-0597">Phosphoprotein</keyword>
<evidence type="ECO:0000256" key="4">
    <source>
        <dbReference type="ARBA" id="ARBA00022842"/>
    </source>
</evidence>
<dbReference type="PANTHER" id="PTHR42946:SF1">
    <property type="entry name" value="PHOSPHOGLUCOMUTASE (ALPHA-D-GLUCOSE-1,6-BISPHOSPHATE-DEPENDENT)"/>
    <property type="match status" value="1"/>
</dbReference>
<evidence type="ECO:0000256" key="10">
    <source>
        <dbReference type="RuleBase" id="RU004326"/>
    </source>
</evidence>
<dbReference type="GO" id="GO:0008966">
    <property type="term" value="F:phosphoglucosamine mutase activity"/>
    <property type="evidence" value="ECO:0007669"/>
    <property type="project" value="UniProtKB-UniRule"/>
</dbReference>
<dbReference type="InterPro" id="IPR036900">
    <property type="entry name" value="A-D-PHexomutase_C_sf"/>
</dbReference>
<dbReference type="NCBIfam" id="TIGR01455">
    <property type="entry name" value="glmM"/>
    <property type="match status" value="1"/>
</dbReference>
<feature type="active site" description="Phosphoserine intermediate" evidence="9">
    <location>
        <position position="103"/>
    </location>
</feature>
<sequence length="446" mass="48031">MRKYFGTDGVRGVANVELTPELAFKLGKSAGYVLTKGMTEQTPRPTFVVGRDTRISGPMLETALISGLTSSGVNVIQLGIVPTPAVAYITKQLASGGVMISASHNPYQDNGIKFFNQNGYKLSDEIELEIEHYLERLEDIPVYAGGDIGTILAYKNAANFYVEFLKNSIPTNLEGLNIVLDCANGAATTVAPTLFESLGATVHVLSASPDGVNINVECGSTHPEELQRKVVELKADLGLAFDGDADRLIAVDETGDVVDGDQILYICAKALRIKGKLANQTVVSTVMSNFGFQKALKELGVNSVQTSVGDRYVLEEMMKKGYTLGGEQSGHIIFLDLNTTGDGILSALQLANIVKESSMSITELLSGFKKYPQQLVNVKVKDKKAWESHPAIRNAIKEAENALADNGRVLVRASGTENLVRVMVEADNSELVNSLVTSIAREIQKS</sequence>
<comment type="PTM">
    <text evidence="9">Activated by phosphorylation.</text>
</comment>
<dbReference type="EMBL" id="CP045273">
    <property type="protein sequence ID" value="QJX80874.1"/>
    <property type="molecule type" value="Genomic_DNA"/>
</dbReference>
<dbReference type="Pfam" id="PF02880">
    <property type="entry name" value="PGM_PMM_III"/>
    <property type="match status" value="1"/>
</dbReference>
<feature type="binding site" evidence="9">
    <location>
        <position position="246"/>
    </location>
    <ligand>
        <name>Mg(2+)</name>
        <dbReference type="ChEBI" id="CHEBI:18420"/>
    </ligand>
</feature>
<evidence type="ECO:0000259" key="12">
    <source>
        <dbReference type="Pfam" id="PF00408"/>
    </source>
</evidence>
<evidence type="ECO:0000256" key="2">
    <source>
        <dbReference type="ARBA" id="ARBA00022553"/>
    </source>
</evidence>
<dbReference type="FunFam" id="3.30.310.50:FF:000001">
    <property type="entry name" value="Phosphoglucosamine mutase"/>
    <property type="match status" value="1"/>
</dbReference>
<feature type="binding site" description="via phosphate group" evidence="9">
    <location>
        <position position="103"/>
    </location>
    <ligand>
        <name>Mg(2+)</name>
        <dbReference type="ChEBI" id="CHEBI:18420"/>
    </ligand>
</feature>
<dbReference type="InterPro" id="IPR005844">
    <property type="entry name" value="A-D-PHexomutase_a/b/a-I"/>
</dbReference>
<dbReference type="FunFam" id="3.40.120.10:FF:000002">
    <property type="entry name" value="Phosphoglucosamine mutase"/>
    <property type="match status" value="1"/>
</dbReference>
<reference evidence="16 17" key="1">
    <citation type="submission" date="2019-10" db="EMBL/GenBank/DDBJ databases">
        <title>Complete genome sequences for adaption low water activity.</title>
        <authorList>
            <person name="Zhao L."/>
            <person name="Zhong J."/>
        </authorList>
    </citation>
    <scope>NUCLEOTIDE SEQUENCE [LARGE SCALE GENOMIC DNA]</scope>
    <source>
        <strain evidence="16 17">FDU301</strain>
        <plasmid evidence="17">pfdu301a</plasmid>
    </source>
</reference>
<dbReference type="InterPro" id="IPR016055">
    <property type="entry name" value="A-D-PHexomutase_a/b/a-I/II/III"/>
</dbReference>
<dbReference type="GO" id="GO:0005975">
    <property type="term" value="P:carbohydrate metabolic process"/>
    <property type="evidence" value="ECO:0007669"/>
    <property type="project" value="InterPro"/>
</dbReference>
<evidence type="ECO:0000256" key="11">
    <source>
        <dbReference type="RuleBase" id="RU004327"/>
    </source>
</evidence>
<dbReference type="InterPro" id="IPR005841">
    <property type="entry name" value="Alpha-D-phosphohexomutase_SF"/>
</dbReference>
<evidence type="ECO:0000256" key="3">
    <source>
        <dbReference type="ARBA" id="ARBA00022723"/>
    </source>
</evidence>
<evidence type="ECO:0000259" key="15">
    <source>
        <dbReference type="Pfam" id="PF02880"/>
    </source>
</evidence>
<evidence type="ECO:0000256" key="7">
    <source>
        <dbReference type="ARBA" id="ARBA00066330"/>
    </source>
</evidence>
<dbReference type="AlphaFoldDB" id="A0A6M6E5T0"/>
<organism evidence="16 17">
    <name type="scientific">Priestia megaterium</name>
    <name type="common">Bacillus megaterium</name>
    <dbReference type="NCBI Taxonomy" id="1404"/>
    <lineage>
        <taxon>Bacteria</taxon>
        <taxon>Bacillati</taxon>
        <taxon>Bacillota</taxon>
        <taxon>Bacilli</taxon>
        <taxon>Bacillales</taxon>
        <taxon>Bacillaceae</taxon>
        <taxon>Priestia</taxon>
    </lineage>
</organism>
<dbReference type="InterPro" id="IPR005845">
    <property type="entry name" value="A-D-PHexomutase_a/b/a-II"/>
</dbReference>